<name>A0A5P8P025_9BACT</name>
<dbReference type="OrthoDB" id="115989at2"/>
<dbReference type="PANTHER" id="PTHR39336:SF1">
    <property type="entry name" value="PYRIDOXAMINE PHOSPHATE OXIDASE FAMILY PROTEIN (AFU_ORTHOLOGUE AFUA_6G11440)"/>
    <property type="match status" value="1"/>
</dbReference>
<accession>A0A5P8P025</accession>
<dbReference type="Proteomes" id="UP000326944">
    <property type="component" value="Chromosome"/>
</dbReference>
<dbReference type="SUPFAM" id="SSF50475">
    <property type="entry name" value="FMN-binding split barrel"/>
    <property type="match status" value="1"/>
</dbReference>
<dbReference type="PANTHER" id="PTHR39336">
    <property type="entry name" value="PYRIDOXAMINE PHOSPHATE OXIDASE FAMILY PROTEIN (AFU_ORTHOLOGUE AFUA_6G11440)"/>
    <property type="match status" value="1"/>
</dbReference>
<keyword evidence="2" id="KW-1185">Reference proteome</keyword>
<dbReference type="KEGG" id="sulg:FJR48_04655"/>
<sequence>MGKQYKHLREKDIEFIKKQKLFYIASCSGKEVNLSPKGYDTIRVLDEKTIVFANYPGSGNRTYRDAEAQGEFTLVFNAFEGAAQILRIFCKAEIVEYTSKEFDELNSLFNIETGLIRDIFKFNIYAVESSCGASIPIMEYKEDRSALIDWVKNMHENEKLDEYKKKRHNPPNLKDL</sequence>
<dbReference type="InterPro" id="IPR012349">
    <property type="entry name" value="Split_barrel_FMN-bd"/>
</dbReference>
<dbReference type="EMBL" id="CP043617">
    <property type="protein sequence ID" value="QFR49053.1"/>
    <property type="molecule type" value="Genomic_DNA"/>
</dbReference>
<proteinExistence type="predicted"/>
<gene>
    <name evidence="1" type="ORF">FJR48_04655</name>
</gene>
<dbReference type="RefSeq" id="WP_152306996.1">
    <property type="nucleotide sequence ID" value="NZ_CP043617.1"/>
</dbReference>
<organism evidence="1 2">
    <name type="scientific">Sulfurimonas lithotrophica</name>
    <dbReference type="NCBI Taxonomy" id="2590022"/>
    <lineage>
        <taxon>Bacteria</taxon>
        <taxon>Pseudomonadati</taxon>
        <taxon>Campylobacterota</taxon>
        <taxon>Epsilonproteobacteria</taxon>
        <taxon>Campylobacterales</taxon>
        <taxon>Sulfurimonadaceae</taxon>
        <taxon>Sulfurimonas</taxon>
    </lineage>
</organism>
<dbReference type="Gene3D" id="2.30.110.10">
    <property type="entry name" value="Electron Transport, Fmn-binding Protein, Chain A"/>
    <property type="match status" value="1"/>
</dbReference>
<dbReference type="AlphaFoldDB" id="A0A5P8P025"/>
<reference evidence="1 2" key="1">
    <citation type="submission" date="2019-09" db="EMBL/GenBank/DDBJ databases">
        <title>Sulfurimonas gotlandica sp. nov., a chemoautotrophic and psychrotolerant epsilonproteobacterium isolated from a pelagic redoxcline, and an emended description of the genus Sulfurimonas.</title>
        <authorList>
            <person name="Wang S."/>
            <person name="Jiang L."/>
            <person name="Shao S."/>
        </authorList>
    </citation>
    <scope>NUCLEOTIDE SEQUENCE [LARGE SCALE GENOMIC DNA]</scope>
    <source>
        <strain evidence="1 2">GYSZ_1</strain>
    </source>
</reference>
<protein>
    <submittedName>
        <fullName evidence="1">Pyridoxamine 5'-phosphate oxidase family protein</fullName>
    </submittedName>
</protein>
<evidence type="ECO:0000313" key="1">
    <source>
        <dbReference type="EMBL" id="QFR49053.1"/>
    </source>
</evidence>
<evidence type="ECO:0000313" key="2">
    <source>
        <dbReference type="Proteomes" id="UP000326944"/>
    </source>
</evidence>